<protein>
    <recommendedName>
        <fullName evidence="3">DUF1573 domain-containing protein</fullName>
    </recommendedName>
</protein>
<evidence type="ECO:0008006" key="3">
    <source>
        <dbReference type="Google" id="ProtNLM"/>
    </source>
</evidence>
<dbReference type="PANTHER" id="PTHR37833:SF1">
    <property type="entry name" value="SIGNAL PEPTIDE PROTEIN"/>
    <property type="match status" value="1"/>
</dbReference>
<dbReference type="Pfam" id="PF07610">
    <property type="entry name" value="DUF1573"/>
    <property type="match status" value="1"/>
</dbReference>
<dbReference type="eggNOG" id="ENOG502ZMZD">
    <property type="taxonomic scope" value="Bacteria"/>
</dbReference>
<dbReference type="InterPro" id="IPR013783">
    <property type="entry name" value="Ig-like_fold"/>
</dbReference>
<proteinExistence type="predicted"/>
<dbReference type="PATRIC" id="fig|742727.4.peg.1872"/>
<dbReference type="HOGENOM" id="CLU_063620_0_0_10"/>
<evidence type="ECO:0000313" key="2">
    <source>
        <dbReference type="Proteomes" id="UP000009872"/>
    </source>
</evidence>
<gene>
    <name evidence="1" type="ORF">HMPREF9447_01843</name>
</gene>
<comment type="caution">
    <text evidence="1">The sequence shown here is derived from an EMBL/GenBank/DDBJ whole genome shotgun (WGS) entry which is preliminary data.</text>
</comment>
<sequence>MKHFYLLLILFCFFSCKENKKNNIIQLIQEWKNKEILFPNHLVFTVLGEDTVNFSFSNTQYRVLSYMDSIGCTSCKLQLSQWKNFISEVDSLTGPKTAFVFYFSPKNVDELHYIIRREAFKYPVCFDMNDSLNKLNHFPADIDFQTFLLDKNNEVIAIGNPIRNPKIKELYMKILLGRETVSKNEITILETEVSLNNTSLPLGNFSWEKEQKVVFTMKNTGNNTLVIDAVATSCGCTKVEYDKEPVRPGGSVDLHVSYKAEHPEHFNKTITVYCNAKVSPLLLKIMGNAE</sequence>
<dbReference type="InterPro" id="IPR011467">
    <property type="entry name" value="DUF1573"/>
</dbReference>
<dbReference type="Gene3D" id="2.60.40.10">
    <property type="entry name" value="Immunoglobulins"/>
    <property type="match status" value="1"/>
</dbReference>
<name>K9EMQ3_9BACE</name>
<accession>K9EMQ3</accession>
<dbReference type="PANTHER" id="PTHR37833">
    <property type="entry name" value="LIPOPROTEIN-RELATED"/>
    <property type="match status" value="1"/>
</dbReference>
<dbReference type="RefSeq" id="WP_009129405.1">
    <property type="nucleotide sequence ID" value="NZ_JH992941.1"/>
</dbReference>
<evidence type="ECO:0000313" key="1">
    <source>
        <dbReference type="EMBL" id="EKU90425.1"/>
    </source>
</evidence>
<dbReference type="Proteomes" id="UP000009872">
    <property type="component" value="Unassembled WGS sequence"/>
</dbReference>
<reference evidence="1 2" key="1">
    <citation type="submission" date="2012-09" db="EMBL/GenBank/DDBJ databases">
        <title>The Genome Sequence of Bacteroides oleiciplenus YIT 12058.</title>
        <authorList>
            <consortium name="The Broad Institute Genome Sequencing Platform"/>
            <person name="Earl A."/>
            <person name="Ward D."/>
            <person name="Feldgarden M."/>
            <person name="Gevers D."/>
            <person name="Morotomi M."/>
            <person name="Walker B."/>
            <person name="Young S.K."/>
            <person name="Zeng Q."/>
            <person name="Gargeya S."/>
            <person name="Fitzgerald M."/>
            <person name="Haas B."/>
            <person name="Abouelleil A."/>
            <person name="Alvarado L."/>
            <person name="Arachchi H.M."/>
            <person name="Berlin A.M."/>
            <person name="Chapman S.B."/>
            <person name="Goldberg J."/>
            <person name="Griggs A."/>
            <person name="Gujja S."/>
            <person name="Hansen M."/>
            <person name="Howarth C."/>
            <person name="Imamovic A."/>
            <person name="Larimer J."/>
            <person name="McCowen C."/>
            <person name="Montmayeur A."/>
            <person name="Murphy C."/>
            <person name="Neiman D."/>
            <person name="Pearson M."/>
            <person name="Priest M."/>
            <person name="Roberts A."/>
            <person name="Saif S."/>
            <person name="Shea T."/>
            <person name="Sisk P."/>
            <person name="Sykes S."/>
            <person name="Wortman J."/>
            <person name="Nusbaum C."/>
            <person name="Birren B."/>
        </authorList>
    </citation>
    <scope>NUCLEOTIDE SEQUENCE [LARGE SCALE GENOMIC DNA]</scope>
    <source>
        <strain evidence="1 2">YIT 12058</strain>
    </source>
</reference>
<dbReference type="AlphaFoldDB" id="K9EMQ3"/>
<dbReference type="STRING" id="742727.HMPREF9447_01843"/>
<keyword evidence="2" id="KW-1185">Reference proteome</keyword>
<dbReference type="OrthoDB" id="1449040at2"/>
<dbReference type="EMBL" id="ADLF01000009">
    <property type="protein sequence ID" value="EKU90425.1"/>
    <property type="molecule type" value="Genomic_DNA"/>
</dbReference>
<organism evidence="1 2">
    <name type="scientific">Bacteroides oleiciplenus YIT 12058</name>
    <dbReference type="NCBI Taxonomy" id="742727"/>
    <lineage>
        <taxon>Bacteria</taxon>
        <taxon>Pseudomonadati</taxon>
        <taxon>Bacteroidota</taxon>
        <taxon>Bacteroidia</taxon>
        <taxon>Bacteroidales</taxon>
        <taxon>Bacteroidaceae</taxon>
        <taxon>Bacteroides</taxon>
    </lineage>
</organism>